<organism evidence="2 3">
    <name type="scientific">Sphingomonas trueperi</name>
    <dbReference type="NCBI Taxonomy" id="53317"/>
    <lineage>
        <taxon>Bacteria</taxon>
        <taxon>Pseudomonadati</taxon>
        <taxon>Pseudomonadota</taxon>
        <taxon>Alphaproteobacteria</taxon>
        <taxon>Sphingomonadales</taxon>
        <taxon>Sphingomonadaceae</taxon>
        <taxon>Sphingomonas</taxon>
    </lineage>
</organism>
<keyword evidence="3" id="KW-1185">Reference proteome</keyword>
<sequence length="110" mass="12869">MPLDPDFETRITSLLRFYRRLLGRRSGAQPRGWPLTAQRRDRLERMLRALDMRLAGASHREIAAAFGHDKAARLPATQWKVCSARSAVVRLVRDAERKMNRDYLKLLRIR</sequence>
<evidence type="ECO:0000259" key="1">
    <source>
        <dbReference type="Pfam" id="PF10074"/>
    </source>
</evidence>
<dbReference type="AlphaFoldDB" id="A0A7X6BD91"/>
<gene>
    <name evidence="2" type="ORF">GGR89_002397</name>
</gene>
<evidence type="ECO:0000313" key="2">
    <source>
        <dbReference type="EMBL" id="NJB98070.1"/>
    </source>
</evidence>
<evidence type="ECO:0000313" key="3">
    <source>
        <dbReference type="Proteomes" id="UP000531251"/>
    </source>
</evidence>
<proteinExistence type="predicted"/>
<accession>A0A7X6BD91</accession>
<reference evidence="2 3" key="1">
    <citation type="submission" date="2020-03" db="EMBL/GenBank/DDBJ databases">
        <title>Genomic Encyclopedia of Type Strains, Phase IV (KMG-IV): sequencing the most valuable type-strain genomes for metagenomic binning, comparative biology and taxonomic classification.</title>
        <authorList>
            <person name="Goeker M."/>
        </authorList>
    </citation>
    <scope>NUCLEOTIDE SEQUENCE [LARGE SCALE GENOMIC DNA]</scope>
    <source>
        <strain evidence="2 3">DSM 7225</strain>
    </source>
</reference>
<dbReference type="EMBL" id="JAATJB010000006">
    <property type="protein sequence ID" value="NJB98070.1"/>
    <property type="molecule type" value="Genomic_DNA"/>
</dbReference>
<name>A0A7X6BD91_9SPHN</name>
<dbReference type="Proteomes" id="UP000531251">
    <property type="component" value="Unassembled WGS sequence"/>
</dbReference>
<dbReference type="InterPro" id="IPR018754">
    <property type="entry name" value="RovC-like_DNA-bd"/>
</dbReference>
<dbReference type="Pfam" id="PF10074">
    <property type="entry name" value="RovC_DNA-bd"/>
    <property type="match status" value="1"/>
</dbReference>
<protein>
    <recommendedName>
        <fullName evidence="1">T6SS Transcription factor RovC-like DNA binding domain-containing protein</fullName>
    </recommendedName>
</protein>
<feature type="domain" description="T6SS Transcription factor RovC-like DNA binding" evidence="1">
    <location>
        <begin position="1"/>
        <end position="108"/>
    </location>
</feature>
<comment type="caution">
    <text evidence="2">The sequence shown here is derived from an EMBL/GenBank/DDBJ whole genome shotgun (WGS) entry which is preliminary data.</text>
</comment>